<dbReference type="Gene3D" id="3.30.70.100">
    <property type="match status" value="1"/>
</dbReference>
<reference evidence="11 12" key="1">
    <citation type="submission" date="2013-03" db="EMBL/GenBank/DDBJ databases">
        <title>The Genome Sequence of Capronia epimyces CBS 606.96.</title>
        <authorList>
            <consortium name="The Broad Institute Genomics Platform"/>
            <person name="Cuomo C."/>
            <person name="de Hoog S."/>
            <person name="Gorbushina A."/>
            <person name="Walker B."/>
            <person name="Young S.K."/>
            <person name="Zeng Q."/>
            <person name="Gargeya S."/>
            <person name="Fitzgerald M."/>
            <person name="Haas B."/>
            <person name="Abouelleil A."/>
            <person name="Allen A.W."/>
            <person name="Alvarado L."/>
            <person name="Arachchi H.M."/>
            <person name="Berlin A.M."/>
            <person name="Chapman S.B."/>
            <person name="Gainer-Dewar J."/>
            <person name="Goldberg J."/>
            <person name="Griggs A."/>
            <person name="Gujja S."/>
            <person name="Hansen M."/>
            <person name="Howarth C."/>
            <person name="Imamovic A."/>
            <person name="Ireland A."/>
            <person name="Larimer J."/>
            <person name="McCowan C."/>
            <person name="Murphy C."/>
            <person name="Pearson M."/>
            <person name="Poon T.W."/>
            <person name="Priest M."/>
            <person name="Roberts A."/>
            <person name="Saif S."/>
            <person name="Shea T."/>
            <person name="Sisk P."/>
            <person name="Sykes S."/>
            <person name="Wortman J."/>
            <person name="Nusbaum C."/>
            <person name="Birren B."/>
        </authorList>
    </citation>
    <scope>NUCLEOTIDE SEQUENCE [LARGE SCALE GENOMIC DNA]</scope>
    <source>
        <strain evidence="11 12">CBS 606.96</strain>
    </source>
</reference>
<dbReference type="PROSITE" id="PS00154">
    <property type="entry name" value="ATPASE_E1_E2"/>
    <property type="match status" value="1"/>
</dbReference>
<dbReference type="Gene3D" id="2.70.150.10">
    <property type="entry name" value="Calcium-transporting ATPase, cytoplasmic transduction domain A"/>
    <property type="match status" value="1"/>
</dbReference>
<dbReference type="InterPro" id="IPR036412">
    <property type="entry name" value="HAD-like_sf"/>
</dbReference>
<dbReference type="SUPFAM" id="SSF55008">
    <property type="entry name" value="HMA, heavy metal-associated domain"/>
    <property type="match status" value="1"/>
</dbReference>
<keyword evidence="3 9" id="KW-0812">Transmembrane</keyword>
<protein>
    <recommendedName>
        <fullName evidence="10">HMA domain-containing protein</fullName>
    </recommendedName>
</protein>
<feature type="region of interest" description="Disordered" evidence="8">
    <location>
        <begin position="34"/>
        <end position="58"/>
    </location>
</feature>
<comment type="subcellular location">
    <subcellularLocation>
        <location evidence="1">Endomembrane system</location>
        <topology evidence="1">Multi-pass membrane protein</topology>
    </subcellularLocation>
</comment>
<proteinExistence type="inferred from homology"/>
<dbReference type="GO" id="GO:0005524">
    <property type="term" value="F:ATP binding"/>
    <property type="evidence" value="ECO:0007669"/>
    <property type="project" value="InterPro"/>
</dbReference>
<sequence length="784" mass="83194">MACCYIAAFCVGQLVKTCQFLDLDQTIQYNDELDPTGSLHDGSQATDQNGGSKPDNTRPNQTCAILSIDGLTCSACVQTVNQALEGLEEVQEARTSLQTHEAVVIGKNGEPLDAARLVTAVGEAGYEGRPGPRTHGEVLELLQLKEDIALLRRSFSGLGRYGIVLQMLVSASGINGSLGHSQSSAAALLTGTLRVASAIVAVMGQYQHARWMHTDCWRLLRKGSLNMNSLISFSTLLGLGFTFLDMLITGPLASTSYALTTSGLTLVVVAGRYLDILSRRQASKHLVKLYGALSDPDYVQMHPRGKKVPSTFLRHGDTISLTPFSVVPCDCYVVEGTSSVNQSLVTGEALPVTKSSGDYLLAGTRNLNGVLICVVHRERQESFYAQLVQSVSQAGANKFKGQDTIGVVTRYFSMGVVVLAVLSPTLQLYYGPDLDLIEFYTAMSRFIERAMTILVSACPCALGLAVPSAVIAAVDAAHSKGMLLTKGASTLQELERVEQIVFDKTGTLTKGTFEVESVELHPAWKGREAKLWILVCALEEHEAKGHPVGLALFKKGIQELGPTWLNHSTQTKLSDIASVPGQGVAGRIAIDTGQGSSSWHHVCISGQAFLEKDGVALGFGLKGPSSGEGRSGIAVQIGVDGICAATLRLQLTGDTSAEASRVALTLGVPILASRASPSDKLRCIESLQKSGTKVAMIGDGLNDAPSLAAADVGIIMTCNSTAATVGGSVMILNSDIGCLPLLFDIVKQTMRQIRFNVTWAICYNLMALSLATGLVTPLGFTLTP</sequence>
<evidence type="ECO:0000259" key="10">
    <source>
        <dbReference type="PROSITE" id="PS50846"/>
    </source>
</evidence>
<dbReference type="InterPro" id="IPR001757">
    <property type="entry name" value="P_typ_ATPase"/>
</dbReference>
<keyword evidence="4" id="KW-0479">Metal-binding</keyword>
<feature type="transmembrane region" description="Helical" evidence="9">
    <location>
        <begin position="408"/>
        <end position="430"/>
    </location>
</feature>
<dbReference type="GO" id="GO:0043682">
    <property type="term" value="F:P-type divalent copper transporter activity"/>
    <property type="evidence" value="ECO:0007669"/>
    <property type="project" value="TreeGrafter"/>
</dbReference>
<dbReference type="SUPFAM" id="SSF56784">
    <property type="entry name" value="HAD-like"/>
    <property type="match status" value="1"/>
</dbReference>
<dbReference type="InterPro" id="IPR008250">
    <property type="entry name" value="ATPase_P-typ_transduc_dom_A_sf"/>
</dbReference>
<dbReference type="PANTHER" id="PTHR43520:SF8">
    <property type="entry name" value="P-TYPE CU(+) TRANSPORTER"/>
    <property type="match status" value="1"/>
</dbReference>
<keyword evidence="5" id="KW-1278">Translocase</keyword>
<dbReference type="PROSITE" id="PS50846">
    <property type="entry name" value="HMA_2"/>
    <property type="match status" value="1"/>
</dbReference>
<dbReference type="Gene3D" id="3.40.1110.10">
    <property type="entry name" value="Calcium-transporting ATPase, cytoplasmic domain N"/>
    <property type="match status" value="1"/>
</dbReference>
<feature type="transmembrane region" description="Helical" evidence="9">
    <location>
        <begin position="757"/>
        <end position="780"/>
    </location>
</feature>
<dbReference type="STRING" id="1182542.W9Z470"/>
<dbReference type="GeneID" id="19166506"/>
<dbReference type="eggNOG" id="KOG0207">
    <property type="taxonomic scope" value="Eukaryota"/>
</dbReference>
<feature type="transmembrane region" description="Helical" evidence="9">
    <location>
        <begin position="225"/>
        <end position="244"/>
    </location>
</feature>
<dbReference type="EMBL" id="AMGY01000002">
    <property type="protein sequence ID" value="EXJ89309.1"/>
    <property type="molecule type" value="Genomic_DNA"/>
</dbReference>
<dbReference type="GO" id="GO:0012505">
    <property type="term" value="C:endomembrane system"/>
    <property type="evidence" value="ECO:0007669"/>
    <property type="project" value="UniProtKB-SubCell"/>
</dbReference>
<evidence type="ECO:0000256" key="1">
    <source>
        <dbReference type="ARBA" id="ARBA00004127"/>
    </source>
</evidence>
<keyword evidence="12" id="KW-1185">Reference proteome</keyword>
<accession>W9Z470</accession>
<dbReference type="GO" id="GO:0005507">
    <property type="term" value="F:copper ion binding"/>
    <property type="evidence" value="ECO:0007669"/>
    <property type="project" value="TreeGrafter"/>
</dbReference>
<evidence type="ECO:0000256" key="8">
    <source>
        <dbReference type="SAM" id="MobiDB-lite"/>
    </source>
</evidence>
<dbReference type="Gene3D" id="3.40.50.1000">
    <property type="entry name" value="HAD superfamily/HAD-like"/>
    <property type="match status" value="2"/>
</dbReference>
<dbReference type="GO" id="GO:0016887">
    <property type="term" value="F:ATP hydrolysis activity"/>
    <property type="evidence" value="ECO:0007669"/>
    <property type="project" value="InterPro"/>
</dbReference>
<organism evidence="11 12">
    <name type="scientific">Capronia epimyces CBS 606.96</name>
    <dbReference type="NCBI Taxonomy" id="1182542"/>
    <lineage>
        <taxon>Eukaryota</taxon>
        <taxon>Fungi</taxon>
        <taxon>Dikarya</taxon>
        <taxon>Ascomycota</taxon>
        <taxon>Pezizomycotina</taxon>
        <taxon>Eurotiomycetes</taxon>
        <taxon>Chaetothyriomycetidae</taxon>
        <taxon>Chaetothyriales</taxon>
        <taxon>Herpotrichiellaceae</taxon>
        <taxon>Capronia</taxon>
    </lineage>
</organism>
<dbReference type="Pfam" id="PF00403">
    <property type="entry name" value="HMA"/>
    <property type="match status" value="1"/>
</dbReference>
<feature type="transmembrane region" description="Helical" evidence="9">
    <location>
        <begin position="256"/>
        <end position="274"/>
    </location>
</feature>
<dbReference type="RefSeq" id="XP_007730706.1">
    <property type="nucleotide sequence ID" value="XM_007732516.1"/>
</dbReference>
<evidence type="ECO:0000256" key="7">
    <source>
        <dbReference type="ARBA" id="ARBA00023136"/>
    </source>
</evidence>
<dbReference type="InterPro" id="IPR036163">
    <property type="entry name" value="HMA_dom_sf"/>
</dbReference>
<feature type="domain" description="HMA" evidence="10">
    <location>
        <begin position="62"/>
        <end position="129"/>
    </location>
</feature>
<dbReference type="AlphaFoldDB" id="W9Z470"/>
<keyword evidence="7 9" id="KW-0472">Membrane</keyword>
<comment type="similarity">
    <text evidence="2">Belongs to the cation transport ATPase (P-type) (TC 3.A.3) family. Type IB subfamily.</text>
</comment>
<name>W9Z470_9EURO</name>
<evidence type="ECO:0000256" key="6">
    <source>
        <dbReference type="ARBA" id="ARBA00022989"/>
    </source>
</evidence>
<feature type="compositionally biased region" description="Polar residues" evidence="8">
    <location>
        <begin position="41"/>
        <end position="51"/>
    </location>
</feature>
<gene>
    <name evidence="11" type="ORF">A1O3_02375</name>
</gene>
<evidence type="ECO:0000256" key="2">
    <source>
        <dbReference type="ARBA" id="ARBA00006024"/>
    </source>
</evidence>
<dbReference type="InterPro" id="IPR006121">
    <property type="entry name" value="HMA_dom"/>
</dbReference>
<dbReference type="GO" id="GO:0055070">
    <property type="term" value="P:copper ion homeostasis"/>
    <property type="evidence" value="ECO:0007669"/>
    <property type="project" value="TreeGrafter"/>
</dbReference>
<dbReference type="Pfam" id="PF00122">
    <property type="entry name" value="E1-E2_ATPase"/>
    <property type="match status" value="1"/>
</dbReference>
<evidence type="ECO:0000256" key="3">
    <source>
        <dbReference type="ARBA" id="ARBA00022692"/>
    </source>
</evidence>
<dbReference type="OrthoDB" id="432719at2759"/>
<dbReference type="InterPro" id="IPR023299">
    <property type="entry name" value="ATPase_P-typ_cyto_dom_N"/>
</dbReference>
<keyword evidence="6 9" id="KW-1133">Transmembrane helix</keyword>
<comment type="caution">
    <text evidence="11">The sequence shown here is derived from an EMBL/GenBank/DDBJ whole genome shotgun (WGS) entry which is preliminary data.</text>
</comment>
<dbReference type="GO" id="GO:0016020">
    <property type="term" value="C:membrane"/>
    <property type="evidence" value="ECO:0007669"/>
    <property type="project" value="InterPro"/>
</dbReference>
<dbReference type="InterPro" id="IPR023214">
    <property type="entry name" value="HAD_sf"/>
</dbReference>
<dbReference type="NCBIfam" id="TIGR01494">
    <property type="entry name" value="ATPase_P-type"/>
    <property type="match status" value="2"/>
</dbReference>
<dbReference type="PRINTS" id="PR00119">
    <property type="entry name" value="CATATPASE"/>
</dbReference>
<evidence type="ECO:0000256" key="4">
    <source>
        <dbReference type="ARBA" id="ARBA00022723"/>
    </source>
</evidence>
<evidence type="ECO:0000256" key="5">
    <source>
        <dbReference type="ARBA" id="ARBA00022967"/>
    </source>
</evidence>
<evidence type="ECO:0000313" key="12">
    <source>
        <dbReference type="Proteomes" id="UP000019478"/>
    </source>
</evidence>
<dbReference type="Proteomes" id="UP000019478">
    <property type="component" value="Unassembled WGS sequence"/>
</dbReference>
<dbReference type="InterPro" id="IPR059000">
    <property type="entry name" value="ATPase_P-type_domA"/>
</dbReference>
<dbReference type="HOGENOM" id="CLU_001771_0_3_1"/>
<evidence type="ECO:0000313" key="11">
    <source>
        <dbReference type="EMBL" id="EXJ89309.1"/>
    </source>
</evidence>
<dbReference type="SUPFAM" id="SSF81653">
    <property type="entry name" value="Calcium ATPase, transduction domain A"/>
    <property type="match status" value="1"/>
</dbReference>
<dbReference type="InterPro" id="IPR018303">
    <property type="entry name" value="ATPase_P-typ_P_site"/>
</dbReference>
<dbReference type="PANTHER" id="PTHR43520">
    <property type="entry name" value="ATP7, ISOFORM B"/>
    <property type="match status" value="1"/>
</dbReference>
<dbReference type="Pfam" id="PF00702">
    <property type="entry name" value="Hydrolase"/>
    <property type="match status" value="1"/>
</dbReference>
<evidence type="ECO:0000256" key="9">
    <source>
        <dbReference type="SAM" id="Phobius"/>
    </source>
</evidence>
<feature type="transmembrane region" description="Helical" evidence="9">
    <location>
        <begin position="450"/>
        <end position="474"/>
    </location>
</feature>
<dbReference type="CDD" id="cd00371">
    <property type="entry name" value="HMA"/>
    <property type="match status" value="1"/>
</dbReference>